<dbReference type="AlphaFoldDB" id="A0A125W9G8"/>
<sequence>MAILAFDLGGSSVKYGVWTGKELTNQGSFPTPGSWEEMKAHLYSVYADKRNESISGVAFSSPGVVDEKSQQILGISAIPYIHHFNIYEELEALFGLPVTIENDANCAGLAEIYEGAAKGKKEVLFVVIGTGIGGAIFRNGELYKGAHLYGGEFGLNFLSNGQTFSEIGTAVKMAQRYCERIGVEKQAVTGEEVFELAQRGDEIAREEVNNFYDYLTQGLFGLQFSYDPEMIVLGGGVSAKEGLLAEINRRMLTHLQTFELKDFVPEIVTCHYQNDANLIGAAANFQAKTNWEL</sequence>
<evidence type="ECO:0000256" key="1">
    <source>
        <dbReference type="ARBA" id="ARBA00006479"/>
    </source>
</evidence>
<dbReference type="Pfam" id="PF00480">
    <property type="entry name" value="ROK"/>
    <property type="match status" value="1"/>
</dbReference>
<dbReference type="PANTHER" id="PTHR18964:SF170">
    <property type="entry name" value="SUGAR KINASE"/>
    <property type="match status" value="1"/>
</dbReference>
<dbReference type="Proteomes" id="UP000004846">
    <property type="component" value="Unassembled WGS sequence"/>
</dbReference>
<accession>A0A125W9G8</accession>
<dbReference type="PANTHER" id="PTHR18964">
    <property type="entry name" value="ROK (REPRESSOR, ORF, KINASE) FAMILY"/>
    <property type="match status" value="1"/>
</dbReference>
<dbReference type="Gene3D" id="3.30.420.40">
    <property type="match status" value="2"/>
</dbReference>
<dbReference type="InterPro" id="IPR000600">
    <property type="entry name" value="ROK"/>
</dbReference>
<evidence type="ECO:0000313" key="2">
    <source>
        <dbReference type="EMBL" id="EFM83951.1"/>
    </source>
</evidence>
<dbReference type="SUPFAM" id="SSF53067">
    <property type="entry name" value="Actin-like ATPase domain"/>
    <property type="match status" value="1"/>
</dbReference>
<comment type="similarity">
    <text evidence="1">Belongs to the ROK (NagC/XylR) family.</text>
</comment>
<dbReference type="RefSeq" id="WP_002360061.1">
    <property type="nucleotide sequence ID" value="NZ_GL454415.1"/>
</dbReference>
<name>A0A125W9G8_ENTFL</name>
<evidence type="ECO:0000313" key="3">
    <source>
        <dbReference type="Proteomes" id="UP000004846"/>
    </source>
</evidence>
<dbReference type="CDD" id="cd24152">
    <property type="entry name" value="ASKHA_NBD_ROK-like"/>
    <property type="match status" value="1"/>
</dbReference>
<dbReference type="HOGENOM" id="CLU_036604_0_2_9"/>
<dbReference type="InterPro" id="IPR043129">
    <property type="entry name" value="ATPase_NBD"/>
</dbReference>
<organism evidence="2 3">
    <name type="scientific">Enterococcus faecalis TX4248</name>
    <dbReference type="NCBI Taxonomy" id="749495"/>
    <lineage>
        <taxon>Bacteria</taxon>
        <taxon>Bacillati</taxon>
        <taxon>Bacillota</taxon>
        <taxon>Bacilli</taxon>
        <taxon>Lactobacillales</taxon>
        <taxon>Enterococcaceae</taxon>
        <taxon>Enterococcus</taxon>
    </lineage>
</organism>
<gene>
    <name evidence="2" type="ORF">HMPREF9498_00403</name>
</gene>
<reference evidence="2 3" key="1">
    <citation type="submission" date="2010-07" db="EMBL/GenBank/DDBJ databases">
        <authorList>
            <person name="Sid Ahmed O."/>
        </authorList>
    </citation>
    <scope>NUCLEOTIDE SEQUENCE [LARGE SCALE GENOMIC DNA]</scope>
    <source>
        <strain evidence="2 3">TX4248</strain>
    </source>
</reference>
<protein>
    <submittedName>
        <fullName evidence="2">ROK family protein</fullName>
    </submittedName>
</protein>
<comment type="caution">
    <text evidence="2">The sequence shown here is derived from an EMBL/GenBank/DDBJ whole genome shotgun (WGS) entry which is preliminary data.</text>
</comment>
<proteinExistence type="inferred from homology"/>
<dbReference type="EMBL" id="AEBR01000009">
    <property type="protein sequence ID" value="EFM83951.1"/>
    <property type="molecule type" value="Genomic_DNA"/>
</dbReference>